<dbReference type="GO" id="GO:0043531">
    <property type="term" value="F:ADP binding"/>
    <property type="evidence" value="ECO:0007669"/>
    <property type="project" value="InterPro"/>
</dbReference>
<keyword evidence="4" id="KW-1185">Reference proteome</keyword>
<accession>W9R2S7</accession>
<evidence type="ECO:0000313" key="3">
    <source>
        <dbReference type="EMBL" id="EXB54754.1"/>
    </source>
</evidence>
<protein>
    <submittedName>
        <fullName evidence="3">Disease resistance protein RPM1</fullName>
    </submittedName>
</protein>
<dbReference type="Gene3D" id="3.40.50.300">
    <property type="entry name" value="P-loop containing nucleotide triphosphate hydrolases"/>
    <property type="match status" value="1"/>
</dbReference>
<evidence type="ECO:0000256" key="1">
    <source>
        <dbReference type="ARBA" id="ARBA00022821"/>
    </source>
</evidence>
<evidence type="ECO:0000313" key="4">
    <source>
        <dbReference type="Proteomes" id="UP000030645"/>
    </source>
</evidence>
<dbReference type="Proteomes" id="UP000030645">
    <property type="component" value="Unassembled WGS sequence"/>
</dbReference>
<keyword evidence="1" id="KW-0611">Plant defense</keyword>
<dbReference type="PANTHER" id="PTHR36766">
    <property type="entry name" value="PLANT BROAD-SPECTRUM MILDEW RESISTANCE PROTEIN RPW8"/>
    <property type="match status" value="1"/>
</dbReference>
<feature type="domain" description="NB-ARC" evidence="2">
    <location>
        <begin position="57"/>
        <end position="233"/>
    </location>
</feature>
<sequence length="304" mass="34650">MRELGNCIEDVVDDFLQYVEQQRGSTPARDNTVEEDDALRLNSLCIEKDELVGIDATSKELVDKLVKESSNKRMIISLVGEGGIGKTTLAKNAYDNEVVEAHFDCRAWITVSQSCDTKTLLGKMMKQIFPDEKDHQRKMERSPGEQVVLLRQHLKRKKYVVVFDDVWRQDFWGVIKQVVPASENQGRIILTTRDASVANAFREASDAHPVQELRPWSEELALTLFCKTAFSRKDIEEQRREELKRLSLEFVSKCQGLPLVIAAIGSLLSRKEKAESVWRNVLDDLHSESMTTYTGTSKIISQLF</sequence>
<dbReference type="InterPro" id="IPR002182">
    <property type="entry name" value="NB-ARC"/>
</dbReference>
<dbReference type="FunFam" id="3.40.50.300:FF:001091">
    <property type="entry name" value="Probable disease resistance protein At1g61300"/>
    <property type="match status" value="1"/>
</dbReference>
<organism evidence="3 4">
    <name type="scientific">Morus notabilis</name>
    <dbReference type="NCBI Taxonomy" id="981085"/>
    <lineage>
        <taxon>Eukaryota</taxon>
        <taxon>Viridiplantae</taxon>
        <taxon>Streptophyta</taxon>
        <taxon>Embryophyta</taxon>
        <taxon>Tracheophyta</taxon>
        <taxon>Spermatophyta</taxon>
        <taxon>Magnoliopsida</taxon>
        <taxon>eudicotyledons</taxon>
        <taxon>Gunneridae</taxon>
        <taxon>Pentapetalae</taxon>
        <taxon>rosids</taxon>
        <taxon>fabids</taxon>
        <taxon>Rosales</taxon>
        <taxon>Moraceae</taxon>
        <taxon>Moreae</taxon>
        <taxon>Morus</taxon>
    </lineage>
</organism>
<reference evidence="4" key="1">
    <citation type="submission" date="2013-01" db="EMBL/GenBank/DDBJ databases">
        <title>Draft Genome Sequence of a Mulberry Tree, Morus notabilis C.K. Schneid.</title>
        <authorList>
            <person name="He N."/>
            <person name="Zhao S."/>
        </authorList>
    </citation>
    <scope>NUCLEOTIDE SEQUENCE</scope>
</reference>
<evidence type="ECO:0000259" key="2">
    <source>
        <dbReference type="Pfam" id="PF00931"/>
    </source>
</evidence>
<dbReference type="AlphaFoldDB" id="W9R2S7"/>
<dbReference type="eggNOG" id="KOG4658">
    <property type="taxonomic scope" value="Eukaryota"/>
</dbReference>
<dbReference type="Gene3D" id="1.10.8.430">
    <property type="entry name" value="Helical domain of apoptotic protease-activating factors"/>
    <property type="match status" value="1"/>
</dbReference>
<dbReference type="InterPro" id="IPR027417">
    <property type="entry name" value="P-loop_NTPase"/>
</dbReference>
<gene>
    <name evidence="3" type="ORF">L484_012854</name>
</gene>
<dbReference type="InterPro" id="IPR042197">
    <property type="entry name" value="Apaf_helical"/>
</dbReference>
<dbReference type="PANTHER" id="PTHR36766:SF63">
    <property type="entry name" value="NB-ARC DOMAIN-CONTAINING PROTEIN"/>
    <property type="match status" value="1"/>
</dbReference>
<dbReference type="Pfam" id="PF00931">
    <property type="entry name" value="NB-ARC"/>
    <property type="match status" value="1"/>
</dbReference>
<dbReference type="GO" id="GO:0006952">
    <property type="term" value="P:defense response"/>
    <property type="evidence" value="ECO:0007669"/>
    <property type="project" value="UniProtKB-KW"/>
</dbReference>
<name>W9R2S7_9ROSA</name>
<proteinExistence type="predicted"/>
<dbReference type="SUPFAM" id="SSF52540">
    <property type="entry name" value="P-loop containing nucleoside triphosphate hydrolases"/>
    <property type="match status" value="1"/>
</dbReference>
<dbReference type="EMBL" id="KE344207">
    <property type="protein sequence ID" value="EXB54754.1"/>
    <property type="molecule type" value="Genomic_DNA"/>
</dbReference>
<dbReference type="PRINTS" id="PR00364">
    <property type="entry name" value="DISEASERSIST"/>
</dbReference>